<evidence type="ECO:0000313" key="1">
    <source>
        <dbReference type="EMBL" id="KKK75349.1"/>
    </source>
</evidence>
<gene>
    <name evidence="1" type="ORF">LCGC14_2874630</name>
</gene>
<proteinExistence type="predicted"/>
<organism evidence="1">
    <name type="scientific">marine sediment metagenome</name>
    <dbReference type="NCBI Taxonomy" id="412755"/>
    <lineage>
        <taxon>unclassified sequences</taxon>
        <taxon>metagenomes</taxon>
        <taxon>ecological metagenomes</taxon>
    </lineage>
</organism>
<protein>
    <submittedName>
        <fullName evidence="1">Uncharacterized protein</fullName>
    </submittedName>
</protein>
<comment type="caution">
    <text evidence="1">The sequence shown here is derived from an EMBL/GenBank/DDBJ whole genome shotgun (WGS) entry which is preliminary data.</text>
</comment>
<sequence>MKQNKILQRNLQILKEINPDLFGWFENADSIDWIQEIKSSNRNDNLLIKTGSQYYPAYSMEDPEEEAKK</sequence>
<dbReference type="AlphaFoldDB" id="A0A0F9AA46"/>
<dbReference type="EMBL" id="LAZR01055910">
    <property type="protein sequence ID" value="KKK75349.1"/>
    <property type="molecule type" value="Genomic_DNA"/>
</dbReference>
<reference evidence="1" key="1">
    <citation type="journal article" date="2015" name="Nature">
        <title>Complex archaea that bridge the gap between prokaryotes and eukaryotes.</title>
        <authorList>
            <person name="Spang A."/>
            <person name="Saw J.H."/>
            <person name="Jorgensen S.L."/>
            <person name="Zaremba-Niedzwiedzka K."/>
            <person name="Martijn J."/>
            <person name="Lind A.E."/>
            <person name="van Eijk R."/>
            <person name="Schleper C."/>
            <person name="Guy L."/>
            <person name="Ettema T.J."/>
        </authorList>
    </citation>
    <scope>NUCLEOTIDE SEQUENCE</scope>
</reference>
<name>A0A0F9AA46_9ZZZZ</name>
<accession>A0A0F9AA46</accession>
<feature type="non-terminal residue" evidence="1">
    <location>
        <position position="69"/>
    </location>
</feature>